<dbReference type="InterPro" id="IPR010159">
    <property type="entry name" value="N-acyl_aa_amidohydrolase"/>
</dbReference>
<dbReference type="SUPFAM" id="SSF53187">
    <property type="entry name" value="Zn-dependent exopeptidases"/>
    <property type="match status" value="1"/>
</dbReference>
<dbReference type="FunFam" id="3.30.70.360:FF:000005">
    <property type="entry name" value="Putative Aminoacylase-1"/>
    <property type="match status" value="1"/>
</dbReference>
<evidence type="ECO:0000256" key="5">
    <source>
        <dbReference type="PIRSR" id="PIRSR610159-2"/>
    </source>
</evidence>
<dbReference type="InterPro" id="IPR002933">
    <property type="entry name" value="Peptidase_M20"/>
</dbReference>
<accession>A0A6J8DPN1</accession>
<keyword evidence="2 5" id="KW-0479">Metal-binding</keyword>
<dbReference type="EMBL" id="CACVKT020007643">
    <property type="protein sequence ID" value="CAC5409461.1"/>
    <property type="molecule type" value="Genomic_DNA"/>
</dbReference>
<feature type="domain" description="Peptidase M20 dimerisation" evidence="6">
    <location>
        <begin position="205"/>
        <end position="316"/>
    </location>
</feature>
<evidence type="ECO:0000256" key="3">
    <source>
        <dbReference type="ARBA" id="ARBA00022833"/>
    </source>
</evidence>
<sequence>MPESNKQEDPAVTRFRQYLRIKSVHPTPDYDGVIKFLKDQAKDIGLPFETVQVHPERIVCIMTWEGRDPSLPSVVLNSHTDVVPVFEEHWKCDPWDGVKMENGDIYGRGTQDMKSNGCLYMEAVRRMKAKGIQPLRTIYLTFVPDEEIGGALGMMKFVQTEEFKKMNVACVLMKVLNLRTDIKFCFDKKSNGLANPTNAFTVFYGERAPWWVRVHCPGKPGHGSRFIEDNAAEKFRKVINSFLEFRAQEEKKLKGNACIKLCEVITVNLTNVQGGSLTQFNLVPTELCAGFDIRITPTVDFKEFEDKIKKWCTDAGDDVKYEFKQKCEIQSLTSTDPSDPWWNCFETTCKQIIKVKITSKQRKALKYQSQNTQQHKGNISMSIPKYTAKRENNSYIKKTKQINISMNNSATQREINSIQTQNKREHLNVKIQNTAKRENNSYIKTTQREHLNVNSKVHCKEREQFIHQNNTKGTSQCQFQSTLQRERTIHTSKSKHITTLKEHCNTKGTPFKTPNSYIVRILGMY</sequence>
<dbReference type="GO" id="GO:0006520">
    <property type="term" value="P:amino acid metabolic process"/>
    <property type="evidence" value="ECO:0007669"/>
    <property type="project" value="InterPro"/>
</dbReference>
<dbReference type="EC" id="3.5.1.14" evidence="7"/>
<evidence type="ECO:0000256" key="2">
    <source>
        <dbReference type="ARBA" id="ARBA00022723"/>
    </source>
</evidence>
<feature type="binding site" evidence="5">
    <location>
        <position position="112"/>
    </location>
    <ligand>
        <name>Zn(2+)</name>
        <dbReference type="ChEBI" id="CHEBI:29105"/>
        <label>2</label>
    </ligand>
</feature>
<gene>
    <name evidence="7" type="ORF">MCOR_42748</name>
</gene>
<feature type="binding site" evidence="5">
    <location>
        <position position="147"/>
    </location>
    <ligand>
        <name>Zn(2+)</name>
        <dbReference type="ChEBI" id="CHEBI:29105"/>
        <label>2</label>
    </ligand>
</feature>
<feature type="binding site" evidence="5">
    <location>
        <position position="79"/>
    </location>
    <ligand>
        <name>Zn(2+)</name>
        <dbReference type="ChEBI" id="CHEBI:29105"/>
        <label>1</label>
    </ligand>
</feature>
<reference evidence="7 8" key="1">
    <citation type="submission" date="2020-06" db="EMBL/GenBank/DDBJ databases">
        <authorList>
            <person name="Li R."/>
            <person name="Bekaert M."/>
        </authorList>
    </citation>
    <scope>NUCLEOTIDE SEQUENCE [LARGE SCALE GENOMIC DNA]</scope>
    <source>
        <strain evidence="8">wild</strain>
    </source>
</reference>
<protein>
    <submittedName>
        <fullName evidence="7">ACY1</fullName>
        <ecNumber evidence="7">3.5.1.14</ecNumber>
    </submittedName>
</protein>
<evidence type="ECO:0000256" key="1">
    <source>
        <dbReference type="ARBA" id="ARBA00022490"/>
    </source>
</evidence>
<feature type="active site" description="Proton acceptor" evidence="4">
    <location>
        <position position="146"/>
    </location>
</feature>
<dbReference type="Gene3D" id="3.30.70.360">
    <property type="match status" value="1"/>
</dbReference>
<name>A0A6J8DPN1_MYTCO</name>
<dbReference type="SUPFAM" id="SSF55031">
    <property type="entry name" value="Bacterial exopeptidase dimerisation domain"/>
    <property type="match status" value="1"/>
</dbReference>
<dbReference type="Gene3D" id="3.40.630.10">
    <property type="entry name" value="Zn peptidases"/>
    <property type="match status" value="1"/>
</dbReference>
<dbReference type="AlphaFoldDB" id="A0A6J8DPN1"/>
<keyword evidence="3 5" id="KW-0862">Zinc</keyword>
<dbReference type="FunFam" id="3.40.630.10:FF:000019">
    <property type="entry name" value="Aminoacylase 1"/>
    <property type="match status" value="1"/>
</dbReference>
<keyword evidence="7" id="KW-0378">Hydrolase</keyword>
<dbReference type="InterPro" id="IPR036264">
    <property type="entry name" value="Bact_exopeptidase_dim_dom"/>
</dbReference>
<comment type="cofactor">
    <cofactor evidence="5">
        <name>Zn(2+)</name>
        <dbReference type="ChEBI" id="CHEBI:29105"/>
    </cofactor>
    <text evidence="5">Binds 2 Zn(2+) ions per subunit.</text>
</comment>
<feature type="active site" evidence="4">
    <location>
        <position position="81"/>
    </location>
</feature>
<dbReference type="Pfam" id="PF01546">
    <property type="entry name" value="Peptidase_M20"/>
    <property type="match status" value="1"/>
</dbReference>
<dbReference type="InterPro" id="IPR011650">
    <property type="entry name" value="Peptidase_M20_dimer"/>
</dbReference>
<dbReference type="PANTHER" id="PTHR45892">
    <property type="entry name" value="AMINOACYLASE-1"/>
    <property type="match status" value="1"/>
</dbReference>
<feature type="binding site" evidence="5">
    <location>
        <position position="112"/>
    </location>
    <ligand>
        <name>Zn(2+)</name>
        <dbReference type="ChEBI" id="CHEBI:29105"/>
        <label>1</label>
    </ligand>
</feature>
<dbReference type="PANTHER" id="PTHR45892:SF1">
    <property type="entry name" value="AMINOACYLASE-1"/>
    <property type="match status" value="1"/>
</dbReference>
<organism evidence="7 8">
    <name type="scientific">Mytilus coruscus</name>
    <name type="common">Sea mussel</name>
    <dbReference type="NCBI Taxonomy" id="42192"/>
    <lineage>
        <taxon>Eukaryota</taxon>
        <taxon>Metazoa</taxon>
        <taxon>Spiralia</taxon>
        <taxon>Lophotrochozoa</taxon>
        <taxon>Mollusca</taxon>
        <taxon>Bivalvia</taxon>
        <taxon>Autobranchia</taxon>
        <taxon>Pteriomorphia</taxon>
        <taxon>Mytilida</taxon>
        <taxon>Mytiloidea</taxon>
        <taxon>Mytilidae</taxon>
        <taxon>Mytilinae</taxon>
        <taxon>Mytilus</taxon>
    </lineage>
</organism>
<dbReference type="InterPro" id="IPR052083">
    <property type="entry name" value="Aminoacylase-1_M20A"/>
</dbReference>
<dbReference type="OrthoDB" id="3064516at2759"/>
<dbReference type="NCBIfam" id="TIGR01880">
    <property type="entry name" value="Ac-peptdase-euk"/>
    <property type="match status" value="1"/>
</dbReference>
<dbReference type="Proteomes" id="UP000507470">
    <property type="component" value="Unassembled WGS sequence"/>
</dbReference>
<dbReference type="GO" id="GO:0046872">
    <property type="term" value="F:metal ion binding"/>
    <property type="evidence" value="ECO:0007669"/>
    <property type="project" value="UniProtKB-KW"/>
</dbReference>
<evidence type="ECO:0000256" key="4">
    <source>
        <dbReference type="PIRSR" id="PIRSR610159-1"/>
    </source>
</evidence>
<dbReference type="Pfam" id="PF07687">
    <property type="entry name" value="M20_dimer"/>
    <property type="match status" value="1"/>
</dbReference>
<keyword evidence="1" id="KW-0963">Cytoplasm</keyword>
<evidence type="ECO:0000313" key="7">
    <source>
        <dbReference type="EMBL" id="CAC5409461.1"/>
    </source>
</evidence>
<evidence type="ECO:0000313" key="8">
    <source>
        <dbReference type="Proteomes" id="UP000507470"/>
    </source>
</evidence>
<evidence type="ECO:0000259" key="6">
    <source>
        <dbReference type="Pfam" id="PF07687"/>
    </source>
</evidence>
<keyword evidence="8" id="KW-1185">Reference proteome</keyword>
<proteinExistence type="predicted"/>
<dbReference type="GO" id="GO:0004046">
    <property type="term" value="F:aminoacylase activity"/>
    <property type="evidence" value="ECO:0007669"/>
    <property type="project" value="UniProtKB-EC"/>
</dbReference>
<dbReference type="GO" id="GO:0005737">
    <property type="term" value="C:cytoplasm"/>
    <property type="evidence" value="ECO:0007669"/>
    <property type="project" value="InterPro"/>
</dbReference>